<evidence type="ECO:0000313" key="2">
    <source>
        <dbReference type="EMBL" id="RXG24202.1"/>
    </source>
</evidence>
<dbReference type="AlphaFoldDB" id="A0A4V1KRA2"/>
<gene>
    <name evidence="2" type="ORF">DSL99_3719</name>
</gene>
<organism evidence="2 3">
    <name type="scientific">Leeuwenhoekiella marinoflava</name>
    <dbReference type="NCBI Taxonomy" id="988"/>
    <lineage>
        <taxon>Bacteria</taxon>
        <taxon>Pseudomonadati</taxon>
        <taxon>Bacteroidota</taxon>
        <taxon>Flavobacteriia</taxon>
        <taxon>Flavobacteriales</taxon>
        <taxon>Flavobacteriaceae</taxon>
        <taxon>Leeuwenhoekiella</taxon>
    </lineage>
</organism>
<dbReference type="Proteomes" id="UP000290608">
    <property type="component" value="Unassembled WGS sequence"/>
</dbReference>
<feature type="chain" id="PRO_5020503717" description="DUF4382 domain-containing protein" evidence="1">
    <location>
        <begin position="31"/>
        <end position="191"/>
    </location>
</feature>
<reference evidence="2 3" key="1">
    <citation type="submission" date="2018-07" db="EMBL/GenBank/DDBJ databases">
        <title>Leeuwenhoekiella genomics.</title>
        <authorList>
            <person name="Tahon G."/>
            <person name="Willems A."/>
        </authorList>
    </citation>
    <scope>NUCLEOTIDE SEQUENCE [LARGE SCALE GENOMIC DNA]</scope>
    <source>
        <strain evidence="2 3">LMG 1345</strain>
    </source>
</reference>
<comment type="caution">
    <text evidence="2">The sequence shown here is derived from an EMBL/GenBank/DDBJ whole genome shotgun (WGS) entry which is preliminary data.</text>
</comment>
<evidence type="ECO:0000313" key="3">
    <source>
        <dbReference type="Proteomes" id="UP000290608"/>
    </source>
</evidence>
<name>A0A4V1KRA2_9FLAO</name>
<sequence>MLIFVKTINILKMKKITTFFALTIFAFAFNACDAVDELTKIDVDTTITEDLVISIAEGETTFSESASISIDDDDVQDNLDKIEDLQITKLTYEIVSVTGTADVIASGSFTAQSSTYPWFQATDGTTVNLTTAANAGTVYEIEVDQSLVDAFEADLKSGATATLSASGTVSAAPVTFTVRVTADVKVTVDAI</sequence>
<proteinExistence type="predicted"/>
<evidence type="ECO:0000256" key="1">
    <source>
        <dbReference type="SAM" id="SignalP"/>
    </source>
</evidence>
<dbReference type="STRING" id="1122159.SAMN02745246_03786"/>
<accession>A0A4V1KRA2</accession>
<evidence type="ECO:0008006" key="4">
    <source>
        <dbReference type="Google" id="ProtNLM"/>
    </source>
</evidence>
<keyword evidence="1" id="KW-0732">Signal</keyword>
<feature type="signal peptide" evidence="1">
    <location>
        <begin position="1"/>
        <end position="30"/>
    </location>
</feature>
<protein>
    <recommendedName>
        <fullName evidence="4">DUF4382 domain-containing protein</fullName>
    </recommendedName>
</protein>
<dbReference type="EMBL" id="QOVL01000025">
    <property type="protein sequence ID" value="RXG24202.1"/>
    <property type="molecule type" value="Genomic_DNA"/>
</dbReference>